<evidence type="ECO:0000256" key="6">
    <source>
        <dbReference type="ARBA" id="ARBA00023157"/>
    </source>
</evidence>
<feature type="domain" description="Fibrinogen C-terminal" evidence="8">
    <location>
        <begin position="318"/>
        <end position="368"/>
    </location>
</feature>
<dbReference type="PANTHER" id="PTHR16146">
    <property type="entry name" value="INTELECTIN"/>
    <property type="match status" value="1"/>
</dbReference>
<dbReference type="InterPro" id="IPR002181">
    <property type="entry name" value="Fibrinogen_a/b/g_C_dom"/>
</dbReference>
<keyword evidence="1" id="KW-0479">Metal-binding</keyword>
<evidence type="ECO:0000313" key="10">
    <source>
        <dbReference type="Proteomes" id="UP000249169"/>
    </source>
</evidence>
<dbReference type="NCBIfam" id="NF040941">
    <property type="entry name" value="GGGWT_bact"/>
    <property type="match status" value="2"/>
</dbReference>
<keyword evidence="4" id="KW-0677">Repeat</keyword>
<dbReference type="GO" id="GO:0005615">
    <property type="term" value="C:extracellular space"/>
    <property type="evidence" value="ECO:0007669"/>
    <property type="project" value="TreeGrafter"/>
</dbReference>
<dbReference type="Pfam" id="PF00147">
    <property type="entry name" value="Fibrinogen_C"/>
    <property type="match status" value="1"/>
</dbReference>
<evidence type="ECO:0000256" key="4">
    <source>
        <dbReference type="ARBA" id="ARBA00022737"/>
    </source>
</evidence>
<evidence type="ECO:0000256" key="5">
    <source>
        <dbReference type="ARBA" id="ARBA00022837"/>
    </source>
</evidence>
<sequence length="837" mass="87367">MRKNVTFTHHARPPLLQRILMVLRPALSARSHFATLLLAVLAALSACGDADTTPTETLRDDGAACELDAQCNSAFCHPTEGLCAQPTCGDGIVHDGEACDDAGESETCNDDCTAATCGDGEVNASAGEACDDAGESETCNDDCTAAQCGDGVVNASAGEACDDGNAIDDDACTNTCELPTCGDGIVQPGEGCDDGNAIDDDACTNACALPTCGDGILQNGEACDDGNDIDTDACLSTCVAASCGDGIIEEGVEACDDANDIDDDACTNACQLATCDDGILNQDESDVDCGGTNCTACEDGATCTTHSDCVSGHCAYGLSCAPNPVSCLDLLLGGTTTSGVYSIDPDEDGTLEDVYCDMTTDGGGWTLVASTFQTALNDEASAYYADLSTLDPTSAQTGIWNGLRSVVDTTGDMRFTCKVDAAASQGATFDVDLSFYDVSWYQTVTTGTDADSCFEENQGAGYTGPWNRRNNLTGEFKSDTDAYAQGFMEGEDRCESTDDFTVDFDDRGMDSDQTDGTDWGKDDNRPKCGSVQEMTTGAWHIWSRETTCFDGRQSGDESDTDCGGSCATSCQSGASCRVDDDCASSDCYLGVCRPDHCGNGIQDSDESDLDCGGSCAPCSTGEQCASDADCGGFTCSADSTCDIPASCLDLLTDTPGLPDGEYLIDRDGNGPLKNLQVFCDMTSDGGGYTFLKIAPDTNVYAPEAEALCAQHNMQLHIPRSPAHLATTLTLARNPDVGPDANIHYARIFGIYPDFDGATCIRTPFNSSSADCDWSASDDGPFFIGTRTNIAEPNGDNTTAGSMGYSWYADNTVEGYNDLPGQGFTSSRFICQVGDKQP</sequence>
<comment type="caution">
    <text evidence="9">The sequence shown here is derived from an EMBL/GenBank/DDBJ whole genome shotgun (WGS) entry which is preliminary data.</text>
</comment>
<dbReference type="SUPFAM" id="SSF56496">
    <property type="entry name" value="Fibrinogen C-terminal domain-like"/>
    <property type="match status" value="2"/>
</dbReference>
<dbReference type="Pfam" id="PF13948">
    <property type="entry name" value="DUF4215"/>
    <property type="match status" value="2"/>
</dbReference>
<organism evidence="9 10">
    <name type="scientific">Lujinxingia litoralis</name>
    <dbReference type="NCBI Taxonomy" id="2211119"/>
    <lineage>
        <taxon>Bacteria</taxon>
        <taxon>Deltaproteobacteria</taxon>
        <taxon>Bradymonadales</taxon>
        <taxon>Lujinxingiaceae</taxon>
        <taxon>Lujinxingia</taxon>
    </lineage>
</organism>
<keyword evidence="3" id="KW-0430">Lectin</keyword>
<dbReference type="Gene3D" id="2.60.120.1000">
    <property type="match status" value="1"/>
</dbReference>
<reference evidence="9 10" key="1">
    <citation type="submission" date="2018-05" db="EMBL/GenBank/DDBJ databases">
        <title>Lujinxingia marina gen. nov. sp. nov., a new facultative anaerobic member of the class Deltaproteobacteria, and proposal of Lujinxingaceae fam. nov.</title>
        <authorList>
            <person name="Li C.-M."/>
        </authorList>
    </citation>
    <scope>NUCLEOTIDE SEQUENCE [LARGE SCALE GENOMIC DNA]</scope>
    <source>
        <strain evidence="9 10">B210</strain>
    </source>
</reference>
<dbReference type="AlphaFoldDB" id="A0A328C6C3"/>
<evidence type="ECO:0000256" key="3">
    <source>
        <dbReference type="ARBA" id="ARBA00022734"/>
    </source>
</evidence>
<dbReference type="PROSITE" id="PS51406">
    <property type="entry name" value="FIBRINOGEN_C_2"/>
    <property type="match status" value="1"/>
</dbReference>
<dbReference type="GO" id="GO:0070492">
    <property type="term" value="F:oligosaccharide binding"/>
    <property type="evidence" value="ECO:0007669"/>
    <property type="project" value="TreeGrafter"/>
</dbReference>
<evidence type="ECO:0000256" key="2">
    <source>
        <dbReference type="ARBA" id="ARBA00022729"/>
    </source>
</evidence>
<protein>
    <recommendedName>
        <fullName evidence="8">Fibrinogen C-terminal domain-containing protein</fullName>
    </recommendedName>
</protein>
<evidence type="ECO:0000259" key="8">
    <source>
        <dbReference type="PROSITE" id="PS51406"/>
    </source>
</evidence>
<dbReference type="InterPro" id="IPR036056">
    <property type="entry name" value="Fibrinogen-like_C"/>
</dbReference>
<dbReference type="Proteomes" id="UP000249169">
    <property type="component" value="Unassembled WGS sequence"/>
</dbReference>
<keyword evidence="2" id="KW-0732">Signal</keyword>
<name>A0A328C6C3_9DELT</name>
<dbReference type="EMBL" id="QHKO01000007">
    <property type="protein sequence ID" value="RAL20911.1"/>
    <property type="molecule type" value="Genomic_DNA"/>
</dbReference>
<accession>A0A328C6C3</accession>
<dbReference type="PANTHER" id="PTHR16146:SF46">
    <property type="entry name" value="INTELECTIN-1A-RELATED"/>
    <property type="match status" value="1"/>
</dbReference>
<keyword evidence="10" id="KW-1185">Reference proteome</keyword>
<feature type="region of interest" description="Disordered" evidence="7">
    <location>
        <begin position="505"/>
        <end position="527"/>
    </location>
</feature>
<evidence type="ECO:0000256" key="1">
    <source>
        <dbReference type="ARBA" id="ARBA00022723"/>
    </source>
</evidence>
<evidence type="ECO:0000313" key="9">
    <source>
        <dbReference type="EMBL" id="RAL20911.1"/>
    </source>
</evidence>
<gene>
    <name evidence="9" type="ORF">DL240_14635</name>
</gene>
<keyword evidence="6" id="KW-1015">Disulfide bond</keyword>
<dbReference type="InterPro" id="IPR014716">
    <property type="entry name" value="Fibrinogen_a/b/g_C_1"/>
</dbReference>
<dbReference type="NCBIfam" id="TIGR02232">
    <property type="entry name" value="myxo_disulf_rpt"/>
    <property type="match status" value="4"/>
</dbReference>
<dbReference type="Gene3D" id="3.90.215.10">
    <property type="entry name" value="Gamma Fibrinogen, chain A, domain 1"/>
    <property type="match status" value="1"/>
</dbReference>
<keyword evidence="5" id="KW-0106">Calcium</keyword>
<dbReference type="InterPro" id="IPR011936">
    <property type="entry name" value="Myxo_disulph_rpt"/>
</dbReference>
<proteinExistence type="predicted"/>
<dbReference type="GO" id="GO:0046872">
    <property type="term" value="F:metal ion binding"/>
    <property type="evidence" value="ECO:0007669"/>
    <property type="project" value="UniProtKB-KW"/>
</dbReference>
<evidence type="ECO:0000256" key="7">
    <source>
        <dbReference type="SAM" id="MobiDB-lite"/>
    </source>
</evidence>